<accession>A0ABS8YJG0</accession>
<feature type="transmembrane region" description="Helical" evidence="6">
    <location>
        <begin position="62"/>
        <end position="88"/>
    </location>
</feature>
<keyword evidence="4 6" id="KW-1133">Transmembrane helix</keyword>
<protein>
    <submittedName>
        <fullName evidence="7">Sporulation integral membrane protein YtvI</fullName>
    </submittedName>
</protein>
<dbReference type="Proteomes" id="UP001199916">
    <property type="component" value="Unassembled WGS sequence"/>
</dbReference>
<feature type="transmembrane region" description="Helical" evidence="6">
    <location>
        <begin position="165"/>
        <end position="189"/>
    </location>
</feature>
<name>A0ABS8YJG0_9BACL</name>
<reference evidence="7 8" key="1">
    <citation type="submission" date="2021-11" db="EMBL/GenBank/DDBJ databases">
        <title>Draft genome sequence of Paenibacillus profundus YoMME, a new Gram-positive bacteria with exoelectrogenic properties.</title>
        <authorList>
            <person name="Hubenova Y."/>
            <person name="Hubenova E."/>
            <person name="Manasiev Y."/>
            <person name="Peykov S."/>
            <person name="Mitov M."/>
        </authorList>
    </citation>
    <scope>NUCLEOTIDE SEQUENCE [LARGE SCALE GENOMIC DNA]</scope>
    <source>
        <strain evidence="7 8">YoMME</strain>
    </source>
</reference>
<comment type="caution">
    <text evidence="7">The sequence shown here is derived from an EMBL/GenBank/DDBJ whole genome shotgun (WGS) entry which is preliminary data.</text>
</comment>
<feature type="transmembrane region" description="Helical" evidence="6">
    <location>
        <begin position="252"/>
        <end position="271"/>
    </location>
</feature>
<evidence type="ECO:0000256" key="5">
    <source>
        <dbReference type="ARBA" id="ARBA00023136"/>
    </source>
</evidence>
<keyword evidence="8" id="KW-1185">Reference proteome</keyword>
<dbReference type="PANTHER" id="PTHR21716:SF68">
    <property type="entry name" value="TRANSPORT PROTEIN YTVI-RELATED"/>
    <property type="match status" value="1"/>
</dbReference>
<keyword evidence="5 6" id="KW-0472">Membrane</keyword>
<feature type="transmembrane region" description="Helical" evidence="6">
    <location>
        <begin position="223"/>
        <end position="246"/>
    </location>
</feature>
<comment type="subcellular location">
    <subcellularLocation>
        <location evidence="1">Membrane</location>
        <topology evidence="1">Multi-pass membrane protein</topology>
    </subcellularLocation>
</comment>
<gene>
    <name evidence="7" type="primary">ytvI</name>
    <name evidence="7" type="ORF">LQV63_18590</name>
</gene>
<sequence>MNQLIIKRIWRGGWVLLVTAVVLFASWMLLPLLYPFLIAWAIALVLNPVVQWMSLQFKFPRWLSVTISLTIFILAMLTVAAAVITRIVKEIYNLSMTLEYFLNVWRDLFLQLVENEDVQQFIHSISSLYKDNPNIQGSINSNLSNTAQTITTAITNLITLFLDGIVRLLSSLPNVATISIIVMLAAFFISKDWLRWTHTFTRTVPEQVRKPTRNVWQDLKHALFGYLRAQFLLISITALIVIIGLIVLHVEYAVTIGLLIGLVDLLPYLGVGAVMVPWIIYSFAAGSSSLGIGLAVLYSIVLVARQIMEPKVLASSVGLDPLITLVAMFVGLKLFGVLGLIIGPVTLVLVSAMNRAYVFRDLRNYILTGRR</sequence>
<dbReference type="NCBIfam" id="TIGR02872">
    <property type="entry name" value="spore_ytvI"/>
    <property type="match status" value="1"/>
</dbReference>
<dbReference type="InterPro" id="IPR002549">
    <property type="entry name" value="AI-2E-like"/>
</dbReference>
<organism evidence="7 8">
    <name type="scientific">Paenibacillus profundus</name>
    <dbReference type="NCBI Taxonomy" id="1173085"/>
    <lineage>
        <taxon>Bacteria</taxon>
        <taxon>Bacillati</taxon>
        <taxon>Bacillota</taxon>
        <taxon>Bacilli</taxon>
        <taxon>Bacillales</taxon>
        <taxon>Paenibacillaceae</taxon>
        <taxon>Paenibacillus</taxon>
    </lineage>
</organism>
<dbReference type="EMBL" id="JAJNBZ010000016">
    <property type="protein sequence ID" value="MCE5171312.1"/>
    <property type="molecule type" value="Genomic_DNA"/>
</dbReference>
<comment type="similarity">
    <text evidence="2">Belongs to the autoinducer-2 exporter (AI-2E) (TC 2.A.86) family.</text>
</comment>
<evidence type="ECO:0000313" key="7">
    <source>
        <dbReference type="EMBL" id="MCE5171312.1"/>
    </source>
</evidence>
<feature type="transmembrane region" description="Helical" evidence="6">
    <location>
        <begin position="278"/>
        <end position="302"/>
    </location>
</feature>
<dbReference type="InterPro" id="IPR014227">
    <property type="entry name" value="YtvI-like"/>
</dbReference>
<evidence type="ECO:0000256" key="2">
    <source>
        <dbReference type="ARBA" id="ARBA00009773"/>
    </source>
</evidence>
<feature type="transmembrane region" description="Helical" evidence="6">
    <location>
        <begin position="322"/>
        <end position="350"/>
    </location>
</feature>
<dbReference type="PANTHER" id="PTHR21716">
    <property type="entry name" value="TRANSMEMBRANE PROTEIN"/>
    <property type="match status" value="1"/>
</dbReference>
<proteinExistence type="inferred from homology"/>
<evidence type="ECO:0000256" key="1">
    <source>
        <dbReference type="ARBA" id="ARBA00004141"/>
    </source>
</evidence>
<feature type="transmembrane region" description="Helical" evidence="6">
    <location>
        <begin position="12"/>
        <end position="30"/>
    </location>
</feature>
<dbReference type="RefSeq" id="WP_233697821.1">
    <property type="nucleotide sequence ID" value="NZ_JAJNBZ010000016.1"/>
</dbReference>
<evidence type="ECO:0000313" key="8">
    <source>
        <dbReference type="Proteomes" id="UP001199916"/>
    </source>
</evidence>
<keyword evidence="3 6" id="KW-0812">Transmembrane</keyword>
<evidence type="ECO:0000256" key="3">
    <source>
        <dbReference type="ARBA" id="ARBA00022692"/>
    </source>
</evidence>
<evidence type="ECO:0000256" key="6">
    <source>
        <dbReference type="SAM" id="Phobius"/>
    </source>
</evidence>
<evidence type="ECO:0000256" key="4">
    <source>
        <dbReference type="ARBA" id="ARBA00022989"/>
    </source>
</evidence>
<dbReference type="Pfam" id="PF01594">
    <property type="entry name" value="AI-2E_transport"/>
    <property type="match status" value="1"/>
</dbReference>